<gene>
    <name evidence="6" type="ORF">ACFPUY_01300</name>
</gene>
<keyword evidence="7" id="KW-1185">Reference proteome</keyword>
<dbReference type="PANTHER" id="PTHR33204:SF18">
    <property type="entry name" value="TRANSCRIPTIONAL REGULATORY PROTEIN"/>
    <property type="match status" value="1"/>
</dbReference>
<evidence type="ECO:0000256" key="1">
    <source>
        <dbReference type="ARBA" id="ARBA00023015"/>
    </source>
</evidence>
<accession>A0ABW1BKH8</accession>
<keyword evidence="3" id="KW-0804">Transcription</keyword>
<dbReference type="InterPro" id="IPR002577">
    <property type="entry name" value="HTH_HxlR"/>
</dbReference>
<dbReference type="PANTHER" id="PTHR33204">
    <property type="entry name" value="TRANSCRIPTIONAL REGULATOR, MARR FAMILY"/>
    <property type="match status" value="1"/>
</dbReference>
<feature type="region of interest" description="Disordered" evidence="4">
    <location>
        <begin position="1"/>
        <end position="26"/>
    </location>
</feature>
<dbReference type="PROSITE" id="PS51118">
    <property type="entry name" value="HTH_HXLR"/>
    <property type="match status" value="1"/>
</dbReference>
<comment type="caution">
    <text evidence="6">The sequence shown here is derived from an EMBL/GenBank/DDBJ whole genome shotgun (WGS) entry which is preliminary data.</text>
</comment>
<evidence type="ECO:0000256" key="2">
    <source>
        <dbReference type="ARBA" id="ARBA00023125"/>
    </source>
</evidence>
<evidence type="ECO:0000256" key="3">
    <source>
        <dbReference type="ARBA" id="ARBA00023163"/>
    </source>
</evidence>
<name>A0ABW1BKH8_9ACTN</name>
<keyword evidence="1" id="KW-0805">Transcription regulation</keyword>
<dbReference type="Pfam" id="PF01638">
    <property type="entry name" value="HxlR"/>
    <property type="match status" value="1"/>
</dbReference>
<evidence type="ECO:0000259" key="5">
    <source>
        <dbReference type="PROSITE" id="PS51118"/>
    </source>
</evidence>
<evidence type="ECO:0000313" key="7">
    <source>
        <dbReference type="Proteomes" id="UP001596096"/>
    </source>
</evidence>
<dbReference type="RefSeq" id="WP_219542976.1">
    <property type="nucleotide sequence ID" value="NZ_JAHKRN010000001.1"/>
</dbReference>
<reference evidence="7" key="1">
    <citation type="journal article" date="2019" name="Int. J. Syst. Evol. Microbiol.">
        <title>The Global Catalogue of Microorganisms (GCM) 10K type strain sequencing project: providing services to taxonomists for standard genome sequencing and annotation.</title>
        <authorList>
            <consortium name="The Broad Institute Genomics Platform"/>
            <consortium name="The Broad Institute Genome Sequencing Center for Infectious Disease"/>
            <person name="Wu L."/>
            <person name="Ma J."/>
        </authorList>
    </citation>
    <scope>NUCLEOTIDE SEQUENCE [LARGE SCALE GENOMIC DNA]</scope>
    <source>
        <strain evidence="7">CGMCC 4.7106</strain>
    </source>
</reference>
<organism evidence="6 7">
    <name type="scientific">Nonomuraea harbinensis</name>
    <dbReference type="NCBI Taxonomy" id="1286938"/>
    <lineage>
        <taxon>Bacteria</taxon>
        <taxon>Bacillati</taxon>
        <taxon>Actinomycetota</taxon>
        <taxon>Actinomycetes</taxon>
        <taxon>Streptosporangiales</taxon>
        <taxon>Streptosporangiaceae</taxon>
        <taxon>Nonomuraea</taxon>
    </lineage>
</organism>
<keyword evidence="2" id="KW-0238">DNA-binding</keyword>
<protein>
    <submittedName>
        <fullName evidence="6">Winged helix-turn-helix transcriptional regulator</fullName>
    </submittedName>
</protein>
<sequence>MPRSGRGTCRPRSGTARPGPPARGSPRTTLLILRELLWGEERFSAIARGVPRISPPLLAARLRELGRVGLVERHVVDGEPRSRLTEAGRELEPLVTMMGAWGIRWMRELRPDEYDPVLLMVQISRECRPDRMPEKAVTVQVHFKDAEAAHRRWWLVLSRSRGVDVCDSRYTEWAIHLSQ</sequence>
<dbReference type="EMBL" id="JBHSNW010000001">
    <property type="protein sequence ID" value="MFC5813695.1"/>
    <property type="molecule type" value="Genomic_DNA"/>
</dbReference>
<evidence type="ECO:0000313" key="6">
    <source>
        <dbReference type="EMBL" id="MFC5813695.1"/>
    </source>
</evidence>
<dbReference type="Proteomes" id="UP001596096">
    <property type="component" value="Unassembled WGS sequence"/>
</dbReference>
<evidence type="ECO:0000256" key="4">
    <source>
        <dbReference type="SAM" id="MobiDB-lite"/>
    </source>
</evidence>
<proteinExistence type="predicted"/>
<feature type="domain" description="HTH hxlR-type" evidence="5">
    <location>
        <begin position="9"/>
        <end position="110"/>
    </location>
</feature>